<keyword evidence="1" id="KW-0614">Plasmid</keyword>
<evidence type="ECO:0000313" key="2">
    <source>
        <dbReference type="Proteomes" id="UP000831859"/>
    </source>
</evidence>
<name>A0ABY4PKB7_9LACO</name>
<keyword evidence="2" id="KW-1185">Reference proteome</keyword>
<protein>
    <submittedName>
        <fullName evidence="1">Uncharacterized protein</fullName>
    </submittedName>
</protein>
<accession>A0ABY4PKB7</accession>
<geneLocation type="plasmid" evidence="1 2">
    <name>p1unnamed</name>
</geneLocation>
<dbReference type="RefSeq" id="WP_249511750.1">
    <property type="nucleotide sequence ID" value="NZ_CP093363.1"/>
</dbReference>
<dbReference type="Proteomes" id="UP000831859">
    <property type="component" value="Plasmid p1unnamed"/>
</dbReference>
<reference evidence="1 2" key="1">
    <citation type="journal article" date="2022" name="Int. J. Syst. Evol. Microbiol.">
        <title>Apilactobacillus apisilvae sp. nov., Nicolia spurrieriana gen. nov. sp. nov., Bombilactobacillus folatiphilus sp. nov. and Bombilactobacillus thymidiniphilus sp. nov., four new lactic acid bacterial isolates from stingless bees Tetragonula carbonaria and Austroplebeia australis.</title>
        <authorList>
            <person name="Oliphant S.A."/>
            <person name="Watson-Haigh N.S."/>
            <person name="Sumby K.M."/>
            <person name="Gardner J."/>
            <person name="Groom S."/>
            <person name="Jiranek V."/>
        </authorList>
    </citation>
    <scope>NUCLEOTIDE SEQUENCE [LARGE SCALE GENOMIC DNA]</scope>
    <source>
        <strain evidence="1 2">SG5_A10</strain>
    </source>
</reference>
<evidence type="ECO:0000313" key="1">
    <source>
        <dbReference type="EMBL" id="UQS85786.1"/>
    </source>
</evidence>
<sequence length="75" mass="8545">MAKERLLYRKIAVNLGMNVEEIKKLPLDDFLVVKKEMELIIADDIKQNSLATQIAMAKIINQIFSKGGENNDRNV</sequence>
<proteinExistence type="predicted"/>
<gene>
    <name evidence="1" type="ORF">MOO46_07585</name>
</gene>
<organism evidence="1 2">
    <name type="scientific">Apilactobacillus apisilvae</name>
    <dbReference type="NCBI Taxonomy" id="2923364"/>
    <lineage>
        <taxon>Bacteria</taxon>
        <taxon>Bacillati</taxon>
        <taxon>Bacillota</taxon>
        <taxon>Bacilli</taxon>
        <taxon>Lactobacillales</taxon>
        <taxon>Lactobacillaceae</taxon>
        <taxon>Apilactobacillus</taxon>
    </lineage>
</organism>
<dbReference type="EMBL" id="CP093363">
    <property type="protein sequence ID" value="UQS85786.1"/>
    <property type="molecule type" value="Genomic_DNA"/>
</dbReference>